<accession>A0A426U0D0</accession>
<dbReference type="Gene3D" id="1.10.1200.20">
    <property type="entry name" value="Colicin E immunity protein"/>
    <property type="match status" value="1"/>
</dbReference>
<proteinExistence type="predicted"/>
<comment type="caution">
    <text evidence="1">The sequence shown here is derived from an EMBL/GenBank/DDBJ whole genome shotgun (WGS) entry which is preliminary data.</text>
</comment>
<dbReference type="AlphaFoldDB" id="A0A426U0D0"/>
<dbReference type="Proteomes" id="UP000280307">
    <property type="component" value="Unassembled WGS sequence"/>
</dbReference>
<sequence length="76" mass="8631">MTPKLNKSELIELVDKLLQAEGSEEEEAQWLELIKRNVSDPNVIGLIYWSNQYGLSEEPSAKEIVEKAISYKPIAL</sequence>
<name>A0A426U0D0_9CHLR</name>
<evidence type="ECO:0008006" key="3">
    <source>
        <dbReference type="Google" id="ProtNLM"/>
    </source>
</evidence>
<evidence type="ECO:0000313" key="2">
    <source>
        <dbReference type="Proteomes" id="UP000280307"/>
    </source>
</evidence>
<organism evidence="1 2">
    <name type="scientific">Candidatus Viridilinea halotolerans</name>
    <dbReference type="NCBI Taxonomy" id="2491704"/>
    <lineage>
        <taxon>Bacteria</taxon>
        <taxon>Bacillati</taxon>
        <taxon>Chloroflexota</taxon>
        <taxon>Chloroflexia</taxon>
        <taxon>Chloroflexales</taxon>
        <taxon>Chloroflexineae</taxon>
        <taxon>Oscillochloridaceae</taxon>
        <taxon>Candidatus Viridilinea</taxon>
    </lineage>
</organism>
<evidence type="ECO:0000313" key="1">
    <source>
        <dbReference type="EMBL" id="RRR72241.1"/>
    </source>
</evidence>
<protein>
    <recommendedName>
        <fullName evidence="3">Bacteriocin immunity protein</fullName>
    </recommendedName>
</protein>
<reference evidence="1 2" key="1">
    <citation type="submission" date="2018-12" db="EMBL/GenBank/DDBJ databases">
        <title>Genome Sequence of Candidatus Viridilinea halotolerans isolated from saline sulfide-rich spring.</title>
        <authorList>
            <person name="Grouzdev D.S."/>
            <person name="Burganskaya E.I."/>
            <person name="Krutkina M.S."/>
            <person name="Sukhacheva M.V."/>
            <person name="Gorlenko V.M."/>
        </authorList>
    </citation>
    <scope>NUCLEOTIDE SEQUENCE [LARGE SCALE GENOMIC DNA]</scope>
    <source>
        <strain evidence="1">Chok-6</strain>
    </source>
</reference>
<gene>
    <name evidence="1" type="ORF">EI684_10370</name>
</gene>
<dbReference type="InterPro" id="IPR035900">
    <property type="entry name" value="Colicin_E_sf"/>
</dbReference>
<dbReference type="EMBL" id="RSAS01000404">
    <property type="protein sequence ID" value="RRR72241.1"/>
    <property type="molecule type" value="Genomic_DNA"/>
</dbReference>